<keyword evidence="1" id="KW-1133">Transmembrane helix</keyword>
<feature type="transmembrane region" description="Helical" evidence="1">
    <location>
        <begin position="12"/>
        <end position="32"/>
    </location>
</feature>
<dbReference type="Proteomes" id="UP000422764">
    <property type="component" value="Chromosome"/>
</dbReference>
<evidence type="ECO:0000256" key="1">
    <source>
        <dbReference type="SAM" id="Phobius"/>
    </source>
</evidence>
<keyword evidence="1" id="KW-0472">Membrane</keyword>
<organism evidence="2 3">
    <name type="scientific">Clostridium bovifaecis</name>
    <dbReference type="NCBI Taxonomy" id="2184719"/>
    <lineage>
        <taxon>Bacteria</taxon>
        <taxon>Bacillati</taxon>
        <taxon>Bacillota</taxon>
        <taxon>Clostridia</taxon>
        <taxon>Eubacteriales</taxon>
        <taxon>Clostridiaceae</taxon>
        <taxon>Clostridium</taxon>
    </lineage>
</organism>
<evidence type="ECO:0008006" key="4">
    <source>
        <dbReference type="Google" id="ProtNLM"/>
    </source>
</evidence>
<keyword evidence="3" id="KW-1185">Reference proteome</keyword>
<evidence type="ECO:0000313" key="2">
    <source>
        <dbReference type="EMBL" id="QGU96321.1"/>
    </source>
</evidence>
<protein>
    <recommendedName>
        <fullName evidence="4">YhhN-like protein</fullName>
    </recommendedName>
</protein>
<feature type="transmembrane region" description="Helical" evidence="1">
    <location>
        <begin position="90"/>
        <end position="107"/>
    </location>
</feature>
<dbReference type="AlphaFoldDB" id="A0A6I6F1C4"/>
<reference evidence="2 3" key="1">
    <citation type="submission" date="2019-12" db="EMBL/GenBank/DDBJ databases">
        <title>Genome sequenceing of Clostridium bovifaecis.</title>
        <authorList>
            <person name="Yao Y."/>
        </authorList>
    </citation>
    <scope>NUCLEOTIDE SEQUENCE [LARGE SCALE GENOMIC DNA]</scope>
    <source>
        <strain evidence="2 3">BXX</strain>
    </source>
</reference>
<feature type="transmembrane region" description="Helical" evidence="1">
    <location>
        <begin position="170"/>
        <end position="191"/>
    </location>
</feature>
<dbReference type="EMBL" id="CP046522">
    <property type="protein sequence ID" value="QGU96321.1"/>
    <property type="molecule type" value="Genomic_DNA"/>
</dbReference>
<name>A0A6I6F1C4_9CLOT</name>
<feature type="transmembrane region" description="Helical" evidence="1">
    <location>
        <begin position="197"/>
        <end position="216"/>
    </location>
</feature>
<keyword evidence="1" id="KW-0812">Transmembrane</keyword>
<feature type="transmembrane region" description="Helical" evidence="1">
    <location>
        <begin position="119"/>
        <end position="138"/>
    </location>
</feature>
<feature type="transmembrane region" description="Helical" evidence="1">
    <location>
        <begin position="144"/>
        <end position="163"/>
    </location>
</feature>
<gene>
    <name evidence="2" type="ORF">GOM49_15545</name>
</gene>
<evidence type="ECO:0000313" key="3">
    <source>
        <dbReference type="Proteomes" id="UP000422764"/>
    </source>
</evidence>
<proteinExistence type="predicted"/>
<accession>A0A6I6F1C4</accession>
<sequence>MVKYLHKKHFIIFLLLSITLLMYFVFITLDILNKSTGSYYSIILKYGSIIIFFFASILINNSDDSMNILFLRAALFFTLCADTCLLILGYYKLGVCFFIVVQTIYIIRHSYLSKINKKLLLIPACIIFILPILLSQLKPHEIDASLFNLGTIYGILLITSVLVAQKNSKIIAWGMIFFFLCDINVALSYVYETYPIAILNISLEYLFNFLVWTFYLPSQLLLTLSGIEEGIIL</sequence>
<feature type="transmembrane region" description="Helical" evidence="1">
    <location>
        <begin position="38"/>
        <end position="59"/>
    </location>
</feature>